<feature type="DNA-binding region" description="H-T-H motif" evidence="4">
    <location>
        <begin position="28"/>
        <end position="47"/>
    </location>
</feature>
<accession>A0A076N4T5</accession>
<dbReference type="RefSeq" id="WP_026153543.1">
    <property type="nucleotide sequence ID" value="NZ_AQUL01000001.1"/>
</dbReference>
<dbReference type="Pfam" id="PF21993">
    <property type="entry name" value="TetR_C_13_2"/>
    <property type="match status" value="1"/>
</dbReference>
<dbReference type="OrthoDB" id="4567939at2"/>
<evidence type="ECO:0000256" key="2">
    <source>
        <dbReference type="ARBA" id="ARBA00023125"/>
    </source>
</evidence>
<keyword evidence="2 4" id="KW-0238">DNA-binding</keyword>
<evidence type="ECO:0000259" key="5">
    <source>
        <dbReference type="PROSITE" id="PS50977"/>
    </source>
</evidence>
<dbReference type="Pfam" id="PF00440">
    <property type="entry name" value="TetR_N"/>
    <property type="match status" value="1"/>
</dbReference>
<dbReference type="AlphaFoldDB" id="A0A076N4T5"/>
<sequence length="191" mass="19805">MTRRTDTRNRMVASAAELFHTQGYHATGLNQLVSAGGAPKGSLYFHFPGGKEQLAAEAVAFSSGNMAALLRSTLDAASDGPTAIGRVIDALGRNLADSGYRSGCPIATVALDAGDSEPIRQACTDGYASWHAVITEYLTGQGIAAGKAATLATIALSAIEGALLLAKTQHDLAPLHAVGEHLRATFERELS</sequence>
<name>A0A076N4T5_AMYME</name>
<proteinExistence type="predicted"/>
<reference evidence="6 7" key="1">
    <citation type="submission" date="2014-07" db="EMBL/GenBank/DDBJ databases">
        <title>Whole Genome Sequence of the Amycolatopsis methanolica 239.</title>
        <authorList>
            <person name="Tang B."/>
        </authorList>
    </citation>
    <scope>NUCLEOTIDE SEQUENCE [LARGE SCALE GENOMIC DNA]</scope>
    <source>
        <strain evidence="6 7">239</strain>
    </source>
</reference>
<dbReference type="InterPro" id="IPR036271">
    <property type="entry name" value="Tet_transcr_reg_TetR-rel_C_sf"/>
</dbReference>
<dbReference type="eggNOG" id="COG1309">
    <property type="taxonomic scope" value="Bacteria"/>
</dbReference>
<evidence type="ECO:0000256" key="1">
    <source>
        <dbReference type="ARBA" id="ARBA00023015"/>
    </source>
</evidence>
<gene>
    <name evidence="6" type="ORF">AMETH_6214</name>
</gene>
<keyword evidence="3" id="KW-0804">Transcription</keyword>
<dbReference type="STRING" id="1068978.AMETH_6214"/>
<dbReference type="Proteomes" id="UP000062973">
    <property type="component" value="Chromosome"/>
</dbReference>
<dbReference type="PATRIC" id="fig|1068978.7.peg.6675"/>
<dbReference type="PRINTS" id="PR00455">
    <property type="entry name" value="HTHTETR"/>
</dbReference>
<evidence type="ECO:0000256" key="3">
    <source>
        <dbReference type="ARBA" id="ARBA00023163"/>
    </source>
</evidence>
<dbReference type="HOGENOM" id="CLU_069356_28_1_11"/>
<feature type="domain" description="HTH tetR-type" evidence="5">
    <location>
        <begin position="5"/>
        <end position="65"/>
    </location>
</feature>
<dbReference type="InterPro" id="IPR054156">
    <property type="entry name" value="YxaF_TetR_C"/>
</dbReference>
<dbReference type="Gene3D" id="1.10.357.10">
    <property type="entry name" value="Tetracycline Repressor, domain 2"/>
    <property type="match status" value="1"/>
</dbReference>
<dbReference type="InterPro" id="IPR001647">
    <property type="entry name" value="HTH_TetR"/>
</dbReference>
<dbReference type="SUPFAM" id="SSF46689">
    <property type="entry name" value="Homeodomain-like"/>
    <property type="match status" value="1"/>
</dbReference>
<dbReference type="GO" id="GO:0003677">
    <property type="term" value="F:DNA binding"/>
    <property type="evidence" value="ECO:0007669"/>
    <property type="project" value="UniProtKB-UniRule"/>
</dbReference>
<dbReference type="SUPFAM" id="SSF48498">
    <property type="entry name" value="Tetracyclin repressor-like, C-terminal domain"/>
    <property type="match status" value="1"/>
</dbReference>
<dbReference type="InterPro" id="IPR009057">
    <property type="entry name" value="Homeodomain-like_sf"/>
</dbReference>
<protein>
    <submittedName>
        <fullName evidence="6">Gamma-butyrolactone autoregulator receptor</fullName>
    </submittedName>
</protein>
<dbReference type="EMBL" id="CP009110">
    <property type="protein sequence ID" value="AIJ26306.1"/>
    <property type="molecule type" value="Genomic_DNA"/>
</dbReference>
<dbReference type="PANTHER" id="PTHR47506">
    <property type="entry name" value="TRANSCRIPTIONAL REGULATORY PROTEIN"/>
    <property type="match status" value="1"/>
</dbReference>
<dbReference type="KEGG" id="amq:AMETH_6214"/>
<dbReference type="PANTHER" id="PTHR47506:SF3">
    <property type="entry name" value="HTH-TYPE TRANSCRIPTIONAL REGULATOR LMRA"/>
    <property type="match status" value="1"/>
</dbReference>
<organism evidence="6 7">
    <name type="scientific">Amycolatopsis methanolica 239</name>
    <dbReference type="NCBI Taxonomy" id="1068978"/>
    <lineage>
        <taxon>Bacteria</taxon>
        <taxon>Bacillati</taxon>
        <taxon>Actinomycetota</taxon>
        <taxon>Actinomycetes</taxon>
        <taxon>Pseudonocardiales</taxon>
        <taxon>Pseudonocardiaceae</taxon>
        <taxon>Amycolatopsis</taxon>
        <taxon>Amycolatopsis methanolica group</taxon>
    </lineage>
</organism>
<evidence type="ECO:0000256" key="4">
    <source>
        <dbReference type="PROSITE-ProRule" id="PRU00335"/>
    </source>
</evidence>
<evidence type="ECO:0000313" key="7">
    <source>
        <dbReference type="Proteomes" id="UP000062973"/>
    </source>
</evidence>
<evidence type="ECO:0000313" key="6">
    <source>
        <dbReference type="EMBL" id="AIJ26306.1"/>
    </source>
</evidence>
<keyword evidence="7" id="KW-1185">Reference proteome</keyword>
<keyword evidence="6" id="KW-0675">Receptor</keyword>
<keyword evidence="1" id="KW-0805">Transcription regulation</keyword>
<dbReference type="PROSITE" id="PS50977">
    <property type="entry name" value="HTH_TETR_2"/>
    <property type="match status" value="1"/>
</dbReference>